<organism evidence="2 3">
    <name type="scientific">Marininema halotolerans</name>
    <dbReference type="NCBI Taxonomy" id="1155944"/>
    <lineage>
        <taxon>Bacteria</taxon>
        <taxon>Bacillati</taxon>
        <taxon>Bacillota</taxon>
        <taxon>Bacilli</taxon>
        <taxon>Bacillales</taxon>
        <taxon>Thermoactinomycetaceae</taxon>
        <taxon>Marininema</taxon>
    </lineage>
</organism>
<dbReference type="SUPFAM" id="SSF55729">
    <property type="entry name" value="Acyl-CoA N-acyltransferases (Nat)"/>
    <property type="match status" value="1"/>
</dbReference>
<accession>A0A1I6T753</accession>
<keyword evidence="2" id="KW-0808">Transferase</keyword>
<dbReference type="InterPro" id="IPR000182">
    <property type="entry name" value="GNAT_dom"/>
</dbReference>
<proteinExistence type="predicted"/>
<dbReference type="InterPro" id="IPR013653">
    <property type="entry name" value="GCN5-like_dom"/>
</dbReference>
<dbReference type="EMBL" id="FPAA01000009">
    <property type="protein sequence ID" value="SFS84787.1"/>
    <property type="molecule type" value="Genomic_DNA"/>
</dbReference>
<reference evidence="3" key="1">
    <citation type="submission" date="2016-10" db="EMBL/GenBank/DDBJ databases">
        <authorList>
            <person name="Varghese N."/>
            <person name="Submissions S."/>
        </authorList>
    </citation>
    <scope>NUCLEOTIDE SEQUENCE [LARGE SCALE GENOMIC DNA]</scope>
    <source>
        <strain evidence="3">DSM 45789</strain>
    </source>
</reference>
<evidence type="ECO:0000313" key="3">
    <source>
        <dbReference type="Proteomes" id="UP000198660"/>
    </source>
</evidence>
<keyword evidence="2" id="KW-0012">Acyltransferase</keyword>
<dbReference type="Gene3D" id="3.40.630.30">
    <property type="match status" value="1"/>
</dbReference>
<dbReference type="OrthoDB" id="5292888at2"/>
<dbReference type="InterPro" id="IPR016181">
    <property type="entry name" value="Acyl_CoA_acyltransferase"/>
</dbReference>
<dbReference type="Proteomes" id="UP000198660">
    <property type="component" value="Unassembled WGS sequence"/>
</dbReference>
<evidence type="ECO:0000259" key="1">
    <source>
        <dbReference type="PROSITE" id="PS51186"/>
    </source>
</evidence>
<dbReference type="RefSeq" id="WP_091837812.1">
    <property type="nucleotide sequence ID" value="NZ_FPAA01000009.1"/>
</dbReference>
<protein>
    <submittedName>
        <fullName evidence="2">L-amino acid N-acyltransferase YncA</fullName>
    </submittedName>
</protein>
<name>A0A1I6T753_9BACL</name>
<evidence type="ECO:0000313" key="2">
    <source>
        <dbReference type="EMBL" id="SFS84787.1"/>
    </source>
</evidence>
<dbReference type="PROSITE" id="PS51186">
    <property type="entry name" value="GNAT"/>
    <property type="match status" value="1"/>
</dbReference>
<gene>
    <name evidence="2" type="ORF">SAMN05444972_10950</name>
</gene>
<sequence length="169" mass="18933">MFIRKATIDDAPKIANVQVESWKSTYAGIIPQDYLIALSFAEKELLWRKVITAGKSSTWVVETPSQEVIGFINGGPEKTGEFSYPHELYAIYILKEHQQKGLGVQLVNQLSTEGIHSFVVWVLAKNPSCKFYEKLGGTKIKTEFVTIGGKDLEEVAYGITLPKSIDYRC</sequence>
<keyword evidence="3" id="KW-1185">Reference proteome</keyword>
<dbReference type="AlphaFoldDB" id="A0A1I6T753"/>
<dbReference type="Pfam" id="PF08445">
    <property type="entry name" value="FR47"/>
    <property type="match status" value="1"/>
</dbReference>
<dbReference type="CDD" id="cd04301">
    <property type="entry name" value="NAT_SF"/>
    <property type="match status" value="1"/>
</dbReference>
<dbReference type="GO" id="GO:0016747">
    <property type="term" value="F:acyltransferase activity, transferring groups other than amino-acyl groups"/>
    <property type="evidence" value="ECO:0007669"/>
    <property type="project" value="InterPro"/>
</dbReference>
<feature type="domain" description="N-acetyltransferase" evidence="1">
    <location>
        <begin position="1"/>
        <end position="162"/>
    </location>
</feature>